<name>A0A4D6WWB5_9FLOR</name>
<gene>
    <name evidence="10" type="primary">rpl18</name>
</gene>
<keyword evidence="4" id="KW-0699">rRNA-binding</keyword>
<dbReference type="GO" id="GO:1990904">
    <property type="term" value="C:ribonucleoprotein complex"/>
    <property type="evidence" value="ECO:0007669"/>
    <property type="project" value="UniProtKB-KW"/>
</dbReference>
<dbReference type="InterPro" id="IPR005484">
    <property type="entry name" value="Ribosomal_uL18_bac/plant/anim"/>
</dbReference>
<geneLocation type="plastid" evidence="10"/>
<dbReference type="InterPro" id="IPR057268">
    <property type="entry name" value="Ribosomal_L18"/>
</dbReference>
<dbReference type="InterPro" id="IPR004389">
    <property type="entry name" value="Ribosomal_uL18_bac-type"/>
</dbReference>
<dbReference type="NCBIfam" id="TIGR00060">
    <property type="entry name" value="L18_bact"/>
    <property type="match status" value="1"/>
</dbReference>
<comment type="subunit">
    <text evidence="3">Part of the 50S ribosomal subunit; contacts the 5S rRNA.</text>
</comment>
<sequence>MRKKILGTLQRPRLYIFKSNKHIYAQLIDDSKHITLASTSSIKQTNNKYATCETAKTVGKIIADKIKKQGFIEVVFDRGHNIYHGKIKALADATREEGINF</sequence>
<dbReference type="HAMAP" id="MF_01337_B">
    <property type="entry name" value="Ribosomal_uL18_B"/>
    <property type="match status" value="1"/>
</dbReference>
<reference evidence="10" key="2">
    <citation type="submission" date="2019-04" db="EMBL/GenBank/DDBJ databases">
        <authorList>
            <person name="Pasella M."/>
        </authorList>
    </citation>
    <scope>NUCLEOTIDE SEQUENCE</scope>
    <source>
        <strain evidence="10">PD2941_3</strain>
    </source>
</reference>
<evidence type="ECO:0000256" key="3">
    <source>
        <dbReference type="ARBA" id="ARBA00011505"/>
    </source>
</evidence>
<comment type="function">
    <text evidence="1">Binds 5S rRNA, forms part of the central protuberance of the 50S subunit.</text>
</comment>
<dbReference type="GO" id="GO:0006412">
    <property type="term" value="P:translation"/>
    <property type="evidence" value="ECO:0007669"/>
    <property type="project" value="InterPro"/>
</dbReference>
<dbReference type="Pfam" id="PF00861">
    <property type="entry name" value="Ribosomal_L18p"/>
    <property type="match status" value="1"/>
</dbReference>
<reference evidence="10" key="1">
    <citation type="journal article" date="2019" name="Mol. Phylogenet. Evol.">
        <title>Morphological evolution and classification of the red algal order Ceramiales inferred using plastid phylogenomics.</title>
        <authorList>
            <person name="Diaz-Tapia P."/>
            <person name="Pasella M.M."/>
            <person name="Verbruggen H."/>
            <person name="Maggs C.A."/>
        </authorList>
    </citation>
    <scope>NUCLEOTIDE SEQUENCE</scope>
    <source>
        <strain evidence="10">PD2941_3</strain>
    </source>
</reference>
<dbReference type="GO" id="GO:0003735">
    <property type="term" value="F:structural constituent of ribosome"/>
    <property type="evidence" value="ECO:0007669"/>
    <property type="project" value="InterPro"/>
</dbReference>
<protein>
    <recommendedName>
        <fullName evidence="8">Large ribosomal subunit protein uL18c</fullName>
    </recommendedName>
    <alternativeName>
        <fullName evidence="9">50S ribosomal protein L18, chloroplastic</fullName>
    </alternativeName>
</protein>
<dbReference type="PANTHER" id="PTHR12899:SF3">
    <property type="entry name" value="LARGE RIBOSOMAL SUBUNIT PROTEIN UL18M"/>
    <property type="match status" value="1"/>
</dbReference>
<evidence type="ECO:0000256" key="7">
    <source>
        <dbReference type="ARBA" id="ARBA00023274"/>
    </source>
</evidence>
<comment type="similarity">
    <text evidence="2">Belongs to the universal ribosomal protein uL18 family.</text>
</comment>
<dbReference type="PANTHER" id="PTHR12899">
    <property type="entry name" value="39S RIBOSOMAL PROTEIN L18, MITOCHONDRIAL"/>
    <property type="match status" value="1"/>
</dbReference>
<dbReference type="CDD" id="cd00432">
    <property type="entry name" value="Ribosomal_L18_L5e"/>
    <property type="match status" value="1"/>
</dbReference>
<dbReference type="AlphaFoldDB" id="A0A4D6WWB5"/>
<evidence type="ECO:0000256" key="4">
    <source>
        <dbReference type="ARBA" id="ARBA00022730"/>
    </source>
</evidence>
<dbReference type="Gene3D" id="3.30.420.100">
    <property type="match status" value="1"/>
</dbReference>
<proteinExistence type="inferred from homology"/>
<dbReference type="EMBL" id="MK814702">
    <property type="protein sequence ID" value="QCI07919.1"/>
    <property type="molecule type" value="Genomic_DNA"/>
</dbReference>
<evidence type="ECO:0000256" key="9">
    <source>
        <dbReference type="ARBA" id="ARBA00035346"/>
    </source>
</evidence>
<accession>A0A4D6WWB5</accession>
<evidence type="ECO:0000256" key="1">
    <source>
        <dbReference type="ARBA" id="ARBA00003898"/>
    </source>
</evidence>
<evidence type="ECO:0000256" key="5">
    <source>
        <dbReference type="ARBA" id="ARBA00022884"/>
    </source>
</evidence>
<dbReference type="GO" id="GO:0005737">
    <property type="term" value="C:cytoplasm"/>
    <property type="evidence" value="ECO:0007669"/>
    <property type="project" value="UniProtKB-ARBA"/>
</dbReference>
<keyword evidence="10" id="KW-0934">Plastid</keyword>
<keyword evidence="7" id="KW-0687">Ribonucleoprotein</keyword>
<dbReference type="GO" id="GO:0005840">
    <property type="term" value="C:ribosome"/>
    <property type="evidence" value="ECO:0007669"/>
    <property type="project" value="UniProtKB-KW"/>
</dbReference>
<dbReference type="GO" id="GO:0008097">
    <property type="term" value="F:5S rRNA binding"/>
    <property type="evidence" value="ECO:0007669"/>
    <property type="project" value="TreeGrafter"/>
</dbReference>
<keyword evidence="6 10" id="KW-0689">Ribosomal protein</keyword>
<evidence type="ECO:0000256" key="6">
    <source>
        <dbReference type="ARBA" id="ARBA00022980"/>
    </source>
</evidence>
<evidence type="ECO:0000256" key="2">
    <source>
        <dbReference type="ARBA" id="ARBA00007116"/>
    </source>
</evidence>
<keyword evidence="5" id="KW-0694">RNA-binding</keyword>
<dbReference type="FunFam" id="3.30.420.100:FF:000001">
    <property type="entry name" value="50S ribosomal protein L18"/>
    <property type="match status" value="1"/>
</dbReference>
<organism evidence="10">
    <name type="scientific">Pleonosporium borreri</name>
    <dbReference type="NCBI Taxonomy" id="2575635"/>
    <lineage>
        <taxon>Eukaryota</taxon>
        <taxon>Rhodophyta</taxon>
        <taxon>Florideophyceae</taxon>
        <taxon>Rhodymeniophycidae</taxon>
        <taxon>Ceramiales</taxon>
        <taxon>Ceramiaceae</taxon>
        <taxon>Pleonosporium</taxon>
    </lineage>
</organism>
<evidence type="ECO:0000313" key="10">
    <source>
        <dbReference type="EMBL" id="QCI07919.1"/>
    </source>
</evidence>
<evidence type="ECO:0000256" key="8">
    <source>
        <dbReference type="ARBA" id="ARBA00035303"/>
    </source>
</evidence>
<dbReference type="SUPFAM" id="SSF53137">
    <property type="entry name" value="Translational machinery components"/>
    <property type="match status" value="1"/>
</dbReference>